<evidence type="ECO:0000313" key="1">
    <source>
        <dbReference type="EMBL" id="KAF9074202.1"/>
    </source>
</evidence>
<evidence type="ECO:0000313" key="2">
    <source>
        <dbReference type="Proteomes" id="UP000772434"/>
    </source>
</evidence>
<dbReference type="OrthoDB" id="3184970at2759"/>
<accession>A0A9P5Q509</accession>
<sequence length="256" mass="28703">MITPKCGASESCSLTVDVVLQSSDGEQLGAHSKNLELYSDAFPIAGSTIPPDGDIVKLTENAQILQLMLCFTHNMPPPDFSSLNIQTLFAFGETVNLKYNMYYAIKEQPVTRALCKFLAYKTKVSDLSMIDDVARRTMNIPLENVVGVLVNLETFRTWVRYREKWQSMLVQYRQAFNQYSQSYRGNPGPIRDNLTQTSDHIGLPSRTTAQCTIAVHTQANAKSGFVLTSAEKSAKQSAAERVYEVVDQLPLWKDYL</sequence>
<proteinExistence type="predicted"/>
<keyword evidence="2" id="KW-1185">Reference proteome</keyword>
<protein>
    <submittedName>
        <fullName evidence="1">Uncharacterized protein</fullName>
    </submittedName>
</protein>
<dbReference type="AlphaFoldDB" id="A0A9P5Q509"/>
<gene>
    <name evidence="1" type="ORF">BDP27DRAFT_1359720</name>
</gene>
<reference evidence="1" key="1">
    <citation type="submission" date="2020-11" db="EMBL/GenBank/DDBJ databases">
        <authorList>
            <consortium name="DOE Joint Genome Institute"/>
            <person name="Ahrendt S."/>
            <person name="Riley R."/>
            <person name="Andreopoulos W."/>
            <person name="Labutti K."/>
            <person name="Pangilinan J."/>
            <person name="Ruiz-Duenas F.J."/>
            <person name="Barrasa J.M."/>
            <person name="Sanchez-Garcia M."/>
            <person name="Camarero S."/>
            <person name="Miyauchi S."/>
            <person name="Serrano A."/>
            <person name="Linde D."/>
            <person name="Babiker R."/>
            <person name="Drula E."/>
            <person name="Ayuso-Fernandez I."/>
            <person name="Pacheco R."/>
            <person name="Padilla G."/>
            <person name="Ferreira P."/>
            <person name="Barriuso J."/>
            <person name="Kellner H."/>
            <person name="Castanera R."/>
            <person name="Alfaro M."/>
            <person name="Ramirez L."/>
            <person name="Pisabarro A.G."/>
            <person name="Kuo A."/>
            <person name="Tritt A."/>
            <person name="Lipzen A."/>
            <person name="He G."/>
            <person name="Yan M."/>
            <person name="Ng V."/>
            <person name="Cullen D."/>
            <person name="Martin F."/>
            <person name="Rosso M.-N."/>
            <person name="Henrissat B."/>
            <person name="Hibbett D."/>
            <person name="Martinez A.T."/>
            <person name="Grigoriev I.V."/>
        </authorList>
    </citation>
    <scope>NUCLEOTIDE SEQUENCE</scope>
    <source>
        <strain evidence="1">AH 40177</strain>
    </source>
</reference>
<dbReference type="Proteomes" id="UP000772434">
    <property type="component" value="Unassembled WGS sequence"/>
</dbReference>
<name>A0A9P5Q509_9AGAR</name>
<organism evidence="1 2">
    <name type="scientific">Rhodocollybia butyracea</name>
    <dbReference type="NCBI Taxonomy" id="206335"/>
    <lineage>
        <taxon>Eukaryota</taxon>
        <taxon>Fungi</taxon>
        <taxon>Dikarya</taxon>
        <taxon>Basidiomycota</taxon>
        <taxon>Agaricomycotina</taxon>
        <taxon>Agaricomycetes</taxon>
        <taxon>Agaricomycetidae</taxon>
        <taxon>Agaricales</taxon>
        <taxon>Marasmiineae</taxon>
        <taxon>Omphalotaceae</taxon>
        <taxon>Rhodocollybia</taxon>
    </lineage>
</organism>
<comment type="caution">
    <text evidence="1">The sequence shown here is derived from an EMBL/GenBank/DDBJ whole genome shotgun (WGS) entry which is preliminary data.</text>
</comment>
<dbReference type="EMBL" id="JADNRY010000014">
    <property type="protein sequence ID" value="KAF9074202.1"/>
    <property type="molecule type" value="Genomic_DNA"/>
</dbReference>